<feature type="compositionally biased region" description="Basic residues" evidence="2">
    <location>
        <begin position="96"/>
        <end position="106"/>
    </location>
</feature>
<feature type="region of interest" description="Disordered" evidence="2">
    <location>
        <begin position="66"/>
        <end position="147"/>
    </location>
</feature>
<feature type="compositionally biased region" description="Polar residues" evidence="2">
    <location>
        <begin position="79"/>
        <end position="88"/>
    </location>
</feature>
<organism evidence="3 4">
    <name type="scientific">Coilia grayii</name>
    <name type="common">Gray's grenadier anchovy</name>
    <dbReference type="NCBI Taxonomy" id="363190"/>
    <lineage>
        <taxon>Eukaryota</taxon>
        <taxon>Metazoa</taxon>
        <taxon>Chordata</taxon>
        <taxon>Craniata</taxon>
        <taxon>Vertebrata</taxon>
        <taxon>Euteleostomi</taxon>
        <taxon>Actinopterygii</taxon>
        <taxon>Neopterygii</taxon>
        <taxon>Teleostei</taxon>
        <taxon>Clupei</taxon>
        <taxon>Clupeiformes</taxon>
        <taxon>Clupeoidei</taxon>
        <taxon>Engraulidae</taxon>
        <taxon>Coilinae</taxon>
        <taxon>Coilia</taxon>
    </lineage>
</organism>
<dbReference type="AlphaFoldDB" id="A0ABD1J005"/>
<dbReference type="Proteomes" id="UP001591681">
    <property type="component" value="Unassembled WGS sequence"/>
</dbReference>
<evidence type="ECO:0000313" key="3">
    <source>
        <dbReference type="EMBL" id="KAL2080525.1"/>
    </source>
</evidence>
<dbReference type="InterPro" id="IPR026642">
    <property type="entry name" value="Glcci1/FAM117"/>
</dbReference>
<feature type="compositionally biased region" description="Pro residues" evidence="2">
    <location>
        <begin position="229"/>
        <end position="249"/>
    </location>
</feature>
<accession>A0ABD1J005</accession>
<evidence type="ECO:0000313" key="4">
    <source>
        <dbReference type="Proteomes" id="UP001591681"/>
    </source>
</evidence>
<feature type="region of interest" description="Disordered" evidence="2">
    <location>
        <begin position="199"/>
        <end position="265"/>
    </location>
</feature>
<dbReference type="PANTHER" id="PTHR14972:SF3">
    <property type="entry name" value="GLUCOCORTICOID-INDUCED TRANSCRIPT 1 PROTEIN"/>
    <property type="match status" value="1"/>
</dbReference>
<keyword evidence="4" id="KW-1185">Reference proteome</keyword>
<keyword evidence="1" id="KW-0597">Phosphoprotein</keyword>
<feature type="compositionally biased region" description="Low complexity" evidence="2">
    <location>
        <begin position="214"/>
        <end position="224"/>
    </location>
</feature>
<dbReference type="PANTHER" id="PTHR14972">
    <property type="entry name" value="AGAP011572-PA"/>
    <property type="match status" value="1"/>
</dbReference>
<feature type="region of interest" description="Disordered" evidence="2">
    <location>
        <begin position="280"/>
        <end position="308"/>
    </location>
</feature>
<name>A0ABD1J005_9TELE</name>
<evidence type="ECO:0000256" key="2">
    <source>
        <dbReference type="SAM" id="MobiDB-lite"/>
    </source>
</evidence>
<gene>
    <name evidence="3" type="ORF">ACEWY4_024318</name>
</gene>
<feature type="compositionally biased region" description="Basic residues" evidence="2">
    <location>
        <begin position="129"/>
        <end position="141"/>
    </location>
</feature>
<reference evidence="3 4" key="1">
    <citation type="submission" date="2024-09" db="EMBL/GenBank/DDBJ databases">
        <title>A chromosome-level genome assembly of Gray's grenadier anchovy, Coilia grayii.</title>
        <authorList>
            <person name="Fu Z."/>
        </authorList>
    </citation>
    <scope>NUCLEOTIDE SEQUENCE [LARGE SCALE GENOMIC DNA]</scope>
    <source>
        <strain evidence="3">G4</strain>
        <tissue evidence="3">Muscle</tissue>
    </source>
</reference>
<comment type="caution">
    <text evidence="3">The sequence shown here is derived from an EMBL/GenBank/DDBJ whole genome shotgun (WGS) entry which is preliminary data.</text>
</comment>
<protein>
    <submittedName>
        <fullName evidence="3">Uncharacterized protein</fullName>
    </submittedName>
</protein>
<dbReference type="EMBL" id="JBHFQA010000021">
    <property type="protein sequence ID" value="KAL2080525.1"/>
    <property type="molecule type" value="Genomic_DNA"/>
</dbReference>
<evidence type="ECO:0000256" key="1">
    <source>
        <dbReference type="ARBA" id="ARBA00022553"/>
    </source>
</evidence>
<proteinExistence type="predicted"/>
<feature type="compositionally biased region" description="Polar residues" evidence="2">
    <location>
        <begin position="288"/>
        <end position="297"/>
    </location>
</feature>
<sequence>MVEQAVGCYEIERSKPQQSARCAGPIRRTSSLGAITGPYLSGHWPRDPLTCYPSCMRDKSTQTPGCWSEEEIEQRSTHQRSASWSSSDQLREIAKLRQHLQRSKQAGRKEGKDRPLSSISPRPSTKLRPLAHHPTKHRRHGQPGNVPHVIEASVPDVAVQHQRAKPSISRVPSSMEGINHELEKVFIREGAEKEELKALEVPDGRRAHVPPPSSAAAAAGAWTRRPPRPPDAPAAAPPSPPAPPPPAPPERPRTGAAPTPQTSSWTTGIKWIVAVALLCPSLPPRPNPTTATCSRGSLQKLREDQGLR</sequence>
<dbReference type="Pfam" id="PF15388">
    <property type="entry name" value="FAM117"/>
    <property type="match status" value="1"/>
</dbReference>